<dbReference type="NCBIfam" id="TIGR01726">
    <property type="entry name" value="HEQRo_perm_3TM"/>
    <property type="match status" value="1"/>
</dbReference>
<dbReference type="PANTHER" id="PTHR30614:SF42">
    <property type="entry name" value="GLUTAMATE_ASPARTATE IMPORT PERMEASE PROTEIN GLTJ"/>
    <property type="match status" value="1"/>
</dbReference>
<dbReference type="InterPro" id="IPR043429">
    <property type="entry name" value="ArtM/GltK/GlnP/TcyL/YhdX-like"/>
</dbReference>
<evidence type="ECO:0000313" key="11">
    <source>
        <dbReference type="Proteomes" id="UP000500806"/>
    </source>
</evidence>
<dbReference type="Proteomes" id="UP000500806">
    <property type="component" value="Chromosome"/>
</dbReference>
<feature type="transmembrane region" description="Helical" evidence="8">
    <location>
        <begin position="91"/>
        <end position="112"/>
    </location>
</feature>
<protein>
    <submittedName>
        <fullName evidence="10">Glutamate ABC transporter permease</fullName>
    </submittedName>
</protein>
<dbReference type="GO" id="GO:0006865">
    <property type="term" value="P:amino acid transport"/>
    <property type="evidence" value="ECO:0007669"/>
    <property type="project" value="TreeGrafter"/>
</dbReference>
<dbReference type="GO" id="GO:0022857">
    <property type="term" value="F:transmembrane transporter activity"/>
    <property type="evidence" value="ECO:0007669"/>
    <property type="project" value="InterPro"/>
</dbReference>
<feature type="transmembrane region" description="Helical" evidence="8">
    <location>
        <begin position="43"/>
        <end position="71"/>
    </location>
</feature>
<keyword evidence="11" id="KW-1185">Reference proteome</keyword>
<dbReference type="Pfam" id="PF00528">
    <property type="entry name" value="BPD_transp_1"/>
    <property type="match status" value="1"/>
</dbReference>
<evidence type="ECO:0000256" key="8">
    <source>
        <dbReference type="RuleBase" id="RU363032"/>
    </source>
</evidence>
<comment type="similarity">
    <text evidence="2">Belongs to the binding-protein-dependent transport system permease family. HisMQ subfamily.</text>
</comment>
<gene>
    <name evidence="10" type="ORF">DCO16_06605</name>
</gene>
<keyword evidence="6 8" id="KW-1133">Transmembrane helix</keyword>
<dbReference type="PROSITE" id="PS50928">
    <property type="entry name" value="ABC_TM1"/>
    <property type="match status" value="1"/>
</dbReference>
<dbReference type="PANTHER" id="PTHR30614">
    <property type="entry name" value="MEMBRANE COMPONENT OF AMINO ACID ABC TRANSPORTER"/>
    <property type="match status" value="1"/>
</dbReference>
<keyword evidence="7 8" id="KW-0472">Membrane</keyword>
<dbReference type="SUPFAM" id="SSF161098">
    <property type="entry name" value="MetI-like"/>
    <property type="match status" value="1"/>
</dbReference>
<keyword evidence="5 8" id="KW-0812">Transmembrane</keyword>
<sequence>MAFDFGVFCKNTLDGEVVDHCFSAIFGLAQNADPSYLDWLMKAWAWTLAVAGLSLVIALILGVLMGTLRTIPPNSILNKSLVRLSTAWVELFRNIPILVQVFLWYHVIPAFVLPLKALPSYCLVSIALGFFTSARIAEQVRAGIQALPSGQASAAIALGFTTSQSYRFVILPMALRIVIPPLTSESMNLVKNSSVAFAVSVPELTLFAMQAQEETSRGVEIYLAVTLLYALTAFSVNRVMALIERRTRVPGFIVSNDASLAH</sequence>
<dbReference type="GO" id="GO:0043190">
    <property type="term" value="C:ATP-binding cassette (ABC) transporter complex"/>
    <property type="evidence" value="ECO:0007669"/>
    <property type="project" value="InterPro"/>
</dbReference>
<dbReference type="Gene3D" id="1.10.3720.10">
    <property type="entry name" value="MetI-like"/>
    <property type="match status" value="1"/>
</dbReference>
<evidence type="ECO:0000259" key="9">
    <source>
        <dbReference type="PROSITE" id="PS50928"/>
    </source>
</evidence>
<evidence type="ECO:0000256" key="5">
    <source>
        <dbReference type="ARBA" id="ARBA00022692"/>
    </source>
</evidence>
<dbReference type="RefSeq" id="WP_173942917.1">
    <property type="nucleotide sequence ID" value="NZ_CBCSCD010000001.1"/>
</dbReference>
<evidence type="ECO:0000313" key="10">
    <source>
        <dbReference type="EMBL" id="QKM62755.1"/>
    </source>
</evidence>
<reference evidence="10 11" key="1">
    <citation type="submission" date="2018-04" db="EMBL/GenBank/DDBJ databases">
        <title>Polynucleobacter sp. LimPoW16 genome.</title>
        <authorList>
            <person name="Hahn M.W."/>
        </authorList>
    </citation>
    <scope>NUCLEOTIDE SEQUENCE [LARGE SCALE GENOMIC DNA]</scope>
    <source>
        <strain evidence="10 11">LimPoW16</strain>
    </source>
</reference>
<keyword evidence="4" id="KW-1003">Cell membrane</keyword>
<dbReference type="InterPro" id="IPR000515">
    <property type="entry name" value="MetI-like"/>
</dbReference>
<keyword evidence="3 8" id="KW-0813">Transport</keyword>
<name>A0A6M9PVG8_9BURK</name>
<evidence type="ECO:0000256" key="4">
    <source>
        <dbReference type="ARBA" id="ARBA00022475"/>
    </source>
</evidence>
<evidence type="ECO:0000256" key="7">
    <source>
        <dbReference type="ARBA" id="ARBA00023136"/>
    </source>
</evidence>
<dbReference type="InterPro" id="IPR035906">
    <property type="entry name" value="MetI-like_sf"/>
</dbReference>
<accession>A0A6M9PVG8</accession>
<proteinExistence type="inferred from homology"/>
<dbReference type="CDD" id="cd06261">
    <property type="entry name" value="TM_PBP2"/>
    <property type="match status" value="1"/>
</dbReference>
<evidence type="ECO:0000256" key="1">
    <source>
        <dbReference type="ARBA" id="ARBA00004429"/>
    </source>
</evidence>
<feature type="transmembrane region" description="Helical" evidence="8">
    <location>
        <begin position="118"/>
        <end position="137"/>
    </location>
</feature>
<evidence type="ECO:0000256" key="6">
    <source>
        <dbReference type="ARBA" id="ARBA00022989"/>
    </source>
</evidence>
<organism evidence="10 11">
    <name type="scientific">Polynucleobacter antarcticus</name>
    <dbReference type="NCBI Taxonomy" id="1743162"/>
    <lineage>
        <taxon>Bacteria</taxon>
        <taxon>Pseudomonadati</taxon>
        <taxon>Pseudomonadota</taxon>
        <taxon>Betaproteobacteria</taxon>
        <taxon>Burkholderiales</taxon>
        <taxon>Burkholderiaceae</taxon>
        <taxon>Polynucleobacter</taxon>
    </lineage>
</organism>
<feature type="transmembrane region" description="Helical" evidence="8">
    <location>
        <begin position="221"/>
        <end position="240"/>
    </location>
</feature>
<feature type="domain" description="ABC transmembrane type-1" evidence="9">
    <location>
        <begin position="44"/>
        <end position="240"/>
    </location>
</feature>
<comment type="subcellular location">
    <subcellularLocation>
        <location evidence="1">Cell inner membrane</location>
        <topology evidence="1">Multi-pass membrane protein</topology>
    </subcellularLocation>
    <subcellularLocation>
        <location evidence="8">Cell membrane</location>
        <topology evidence="8">Multi-pass membrane protein</topology>
    </subcellularLocation>
</comment>
<evidence type="ECO:0000256" key="3">
    <source>
        <dbReference type="ARBA" id="ARBA00022448"/>
    </source>
</evidence>
<evidence type="ECO:0000256" key="2">
    <source>
        <dbReference type="ARBA" id="ARBA00010072"/>
    </source>
</evidence>
<dbReference type="EMBL" id="CP028941">
    <property type="protein sequence ID" value="QKM62755.1"/>
    <property type="molecule type" value="Genomic_DNA"/>
</dbReference>
<dbReference type="KEGG" id="pani:DCO16_06605"/>
<dbReference type="InterPro" id="IPR010065">
    <property type="entry name" value="AA_ABC_transptr_permease_3TM"/>
</dbReference>
<dbReference type="AlphaFoldDB" id="A0A6M9PVG8"/>